<organism evidence="1 2">
    <name type="scientific">Lunasporangiospora selenospora</name>
    <dbReference type="NCBI Taxonomy" id="979761"/>
    <lineage>
        <taxon>Eukaryota</taxon>
        <taxon>Fungi</taxon>
        <taxon>Fungi incertae sedis</taxon>
        <taxon>Mucoromycota</taxon>
        <taxon>Mortierellomycotina</taxon>
        <taxon>Mortierellomycetes</taxon>
        <taxon>Mortierellales</taxon>
        <taxon>Mortierellaceae</taxon>
        <taxon>Lunasporangiospora</taxon>
    </lineage>
</organism>
<accession>A0A9P6EWW1</accession>
<proteinExistence type="predicted"/>
<dbReference type="EMBL" id="JAABOA010007944">
    <property type="protein sequence ID" value="KAF9536698.1"/>
    <property type="molecule type" value="Genomic_DNA"/>
</dbReference>
<evidence type="ECO:0008006" key="3">
    <source>
        <dbReference type="Google" id="ProtNLM"/>
    </source>
</evidence>
<comment type="caution">
    <text evidence="1">The sequence shown here is derived from an EMBL/GenBank/DDBJ whole genome shotgun (WGS) entry which is preliminary data.</text>
</comment>
<dbReference type="Proteomes" id="UP000780801">
    <property type="component" value="Unassembled WGS sequence"/>
</dbReference>
<evidence type="ECO:0000313" key="2">
    <source>
        <dbReference type="Proteomes" id="UP000780801"/>
    </source>
</evidence>
<gene>
    <name evidence="1" type="ORF">BGW38_010136</name>
</gene>
<feature type="non-terminal residue" evidence="1">
    <location>
        <position position="101"/>
    </location>
</feature>
<dbReference type="AlphaFoldDB" id="A0A9P6EWW1"/>
<reference evidence="1" key="1">
    <citation type="journal article" date="2020" name="Fungal Divers.">
        <title>Resolving the Mortierellaceae phylogeny through synthesis of multi-gene phylogenetics and phylogenomics.</title>
        <authorList>
            <person name="Vandepol N."/>
            <person name="Liber J."/>
            <person name="Desiro A."/>
            <person name="Na H."/>
            <person name="Kennedy M."/>
            <person name="Barry K."/>
            <person name="Grigoriev I.V."/>
            <person name="Miller A.N."/>
            <person name="O'Donnell K."/>
            <person name="Stajich J.E."/>
            <person name="Bonito G."/>
        </authorList>
    </citation>
    <scope>NUCLEOTIDE SEQUENCE</scope>
    <source>
        <strain evidence="1">KOD1015</strain>
    </source>
</reference>
<name>A0A9P6EWW1_9FUNG</name>
<keyword evidence="2" id="KW-1185">Reference proteome</keyword>
<evidence type="ECO:0000313" key="1">
    <source>
        <dbReference type="EMBL" id="KAF9536698.1"/>
    </source>
</evidence>
<dbReference type="OrthoDB" id="2424936at2759"/>
<sequence length="101" mass="11113">MRYSVVGMTNEYRTSQTCSCCYQQLRRARARRSVSGKTKTVRLHGAMECVNPHCESVKAGHTIKSRDLNAAICIAIAGGSAVLQHSTLKPFSPIFRPSINT</sequence>
<protein>
    <recommendedName>
        <fullName evidence="3">Transposase</fullName>
    </recommendedName>
</protein>